<accession>A0ABR1M6J1</accession>
<evidence type="ECO:0008006" key="4">
    <source>
        <dbReference type="Google" id="ProtNLM"/>
    </source>
</evidence>
<name>A0ABR1M6J1_9PEZI</name>
<protein>
    <recommendedName>
        <fullName evidence="4">Secreted protein</fullName>
    </recommendedName>
</protein>
<proteinExistence type="predicted"/>
<sequence length="157" mass="16962">MAARPSVGSALLPVRPGPCSYIHALVLLCCVSLVCPVRSPHGYGQGDARCAASSLLVSHQHRSMRNSSTVLGCTTSRSIYGATHEARCTTICSAPITFHRSSSSFTSRPQHPLATKGRLEAIDSARWVDRLSRNALGQFEQMTRDLYPCTTIITTTT</sequence>
<feature type="signal peptide" evidence="1">
    <location>
        <begin position="1"/>
        <end position="36"/>
    </location>
</feature>
<keyword evidence="3" id="KW-1185">Reference proteome</keyword>
<dbReference type="EMBL" id="JBBPEH010000002">
    <property type="protein sequence ID" value="KAK7542569.1"/>
    <property type="molecule type" value="Genomic_DNA"/>
</dbReference>
<dbReference type="RefSeq" id="XP_066658862.1">
    <property type="nucleotide sequence ID" value="XM_066799187.1"/>
</dbReference>
<organism evidence="2 3">
    <name type="scientific">Phyllosticta citribraziliensis</name>
    <dbReference type="NCBI Taxonomy" id="989973"/>
    <lineage>
        <taxon>Eukaryota</taxon>
        <taxon>Fungi</taxon>
        <taxon>Dikarya</taxon>
        <taxon>Ascomycota</taxon>
        <taxon>Pezizomycotina</taxon>
        <taxon>Dothideomycetes</taxon>
        <taxon>Dothideomycetes incertae sedis</taxon>
        <taxon>Botryosphaeriales</taxon>
        <taxon>Phyllostictaceae</taxon>
        <taxon>Phyllosticta</taxon>
    </lineage>
</organism>
<feature type="chain" id="PRO_5047364151" description="Secreted protein" evidence="1">
    <location>
        <begin position="37"/>
        <end position="157"/>
    </location>
</feature>
<keyword evidence="1" id="KW-0732">Signal</keyword>
<comment type="caution">
    <text evidence="2">The sequence shown here is derived from an EMBL/GenBank/DDBJ whole genome shotgun (WGS) entry which is preliminary data.</text>
</comment>
<evidence type="ECO:0000313" key="2">
    <source>
        <dbReference type="EMBL" id="KAK7542569.1"/>
    </source>
</evidence>
<reference evidence="2 3" key="1">
    <citation type="submission" date="2024-04" db="EMBL/GenBank/DDBJ databases">
        <title>Phyllosticta paracitricarpa is synonymous to the EU quarantine fungus P. citricarpa based on phylogenomic analyses.</title>
        <authorList>
            <consortium name="Lawrence Berkeley National Laboratory"/>
            <person name="Van ingen-buijs V.A."/>
            <person name="Van westerhoven A.C."/>
            <person name="Haridas S."/>
            <person name="Skiadas P."/>
            <person name="Martin F."/>
            <person name="Groenewald J.Z."/>
            <person name="Crous P.W."/>
            <person name="Seidl M.F."/>
        </authorList>
    </citation>
    <scope>NUCLEOTIDE SEQUENCE [LARGE SCALE GENOMIC DNA]</scope>
    <source>
        <strain evidence="2 3">CPC 17464</strain>
    </source>
</reference>
<evidence type="ECO:0000256" key="1">
    <source>
        <dbReference type="SAM" id="SignalP"/>
    </source>
</evidence>
<dbReference type="Proteomes" id="UP001360953">
    <property type="component" value="Unassembled WGS sequence"/>
</dbReference>
<gene>
    <name evidence="2" type="ORF">J3D65DRAFT_614255</name>
</gene>
<dbReference type="GeneID" id="92032093"/>
<evidence type="ECO:0000313" key="3">
    <source>
        <dbReference type="Proteomes" id="UP001360953"/>
    </source>
</evidence>